<dbReference type="RefSeq" id="WP_268058256.1">
    <property type="nucleotide sequence ID" value="NZ_JAPOHA010000007.1"/>
</dbReference>
<evidence type="ECO:0000259" key="3">
    <source>
        <dbReference type="Pfam" id="PF18912"/>
    </source>
</evidence>
<dbReference type="InterPro" id="IPR000836">
    <property type="entry name" value="PRTase_dom"/>
</dbReference>
<feature type="domain" description="Phosphoribosyltransferase" evidence="2">
    <location>
        <begin position="127"/>
        <end position="218"/>
    </location>
</feature>
<proteinExistence type="inferred from homology"/>
<name>A0ABT4BW82_9FIRM</name>
<evidence type="ECO:0000313" key="5">
    <source>
        <dbReference type="Proteomes" id="UP001082703"/>
    </source>
</evidence>
<comment type="similarity">
    <text evidence="1">Belongs to the ComF/GntX family.</text>
</comment>
<dbReference type="Proteomes" id="UP001082703">
    <property type="component" value="Unassembled WGS sequence"/>
</dbReference>
<dbReference type="SUPFAM" id="SSF53271">
    <property type="entry name" value="PRTase-like"/>
    <property type="match status" value="1"/>
</dbReference>
<dbReference type="PANTHER" id="PTHR47505">
    <property type="entry name" value="DNA UTILIZATION PROTEIN YHGH"/>
    <property type="match status" value="1"/>
</dbReference>
<dbReference type="InterPro" id="IPR044005">
    <property type="entry name" value="DZR_2"/>
</dbReference>
<dbReference type="InterPro" id="IPR029057">
    <property type="entry name" value="PRTase-like"/>
</dbReference>
<sequence length="220" mass="24517">MKNKGIFAALLDMIFPPRCVFCNEILLPGAKVCKKCAKEITQINRVKCIVLPASGKTISCVSPFAYENKIRQSILQFKFHGHRDFAGIYAEKMAELVQNQFPEISFDFITSVPISSERRKIRGYNQSELLARSVSQCLSVPYDDCLVKIKNNREQHKLSEKERLKNVLGVYQAKNTEKISGKSVLLIDDIVTTGATLSACAAMLYQNGAKFVACATVAEV</sequence>
<accession>A0ABT4BW82</accession>
<organism evidence="4 5">
    <name type="scientific">Caproiciproducens galactitolivorans</name>
    <dbReference type="NCBI Taxonomy" id="642589"/>
    <lineage>
        <taxon>Bacteria</taxon>
        <taxon>Bacillati</taxon>
        <taxon>Bacillota</taxon>
        <taxon>Clostridia</taxon>
        <taxon>Eubacteriales</taxon>
        <taxon>Acutalibacteraceae</taxon>
        <taxon>Caproiciproducens</taxon>
    </lineage>
</organism>
<dbReference type="EMBL" id="JAPOHA010000007">
    <property type="protein sequence ID" value="MCY1714206.1"/>
    <property type="molecule type" value="Genomic_DNA"/>
</dbReference>
<reference evidence="4 5" key="1">
    <citation type="submission" date="2022-11" db="EMBL/GenBank/DDBJ databases">
        <authorList>
            <person name="Caiyu Z."/>
        </authorList>
    </citation>
    <scope>NUCLEOTIDE SEQUENCE [LARGE SCALE GENOMIC DNA]</scope>
    <source>
        <strain evidence="4 5">YR-4</strain>
    </source>
</reference>
<evidence type="ECO:0000259" key="2">
    <source>
        <dbReference type="Pfam" id="PF00156"/>
    </source>
</evidence>
<dbReference type="Pfam" id="PF00156">
    <property type="entry name" value="Pribosyltran"/>
    <property type="match status" value="1"/>
</dbReference>
<dbReference type="PANTHER" id="PTHR47505:SF1">
    <property type="entry name" value="DNA UTILIZATION PROTEIN YHGH"/>
    <property type="match status" value="1"/>
</dbReference>
<feature type="domain" description="Double zinc ribbon" evidence="3">
    <location>
        <begin position="10"/>
        <end position="50"/>
    </location>
</feature>
<dbReference type="InterPro" id="IPR051910">
    <property type="entry name" value="ComF/GntX_DNA_util-trans"/>
</dbReference>
<protein>
    <submittedName>
        <fullName evidence="4">ComF family protein</fullName>
    </submittedName>
</protein>
<comment type="caution">
    <text evidence="4">The sequence shown here is derived from an EMBL/GenBank/DDBJ whole genome shotgun (WGS) entry which is preliminary data.</text>
</comment>
<keyword evidence="5" id="KW-1185">Reference proteome</keyword>
<dbReference type="Gene3D" id="3.40.50.2020">
    <property type="match status" value="1"/>
</dbReference>
<evidence type="ECO:0000256" key="1">
    <source>
        <dbReference type="ARBA" id="ARBA00008007"/>
    </source>
</evidence>
<gene>
    <name evidence="4" type="ORF">OUY18_08065</name>
</gene>
<evidence type="ECO:0000313" key="4">
    <source>
        <dbReference type="EMBL" id="MCY1714206.1"/>
    </source>
</evidence>
<dbReference type="CDD" id="cd06223">
    <property type="entry name" value="PRTases_typeI"/>
    <property type="match status" value="1"/>
</dbReference>
<dbReference type="Pfam" id="PF18912">
    <property type="entry name" value="DZR_2"/>
    <property type="match status" value="1"/>
</dbReference>